<dbReference type="SMART" id="SM00850">
    <property type="entry name" value="LytTR"/>
    <property type="match status" value="1"/>
</dbReference>
<dbReference type="AlphaFoldDB" id="A0A6I6JP79"/>
<dbReference type="Proteomes" id="UP000428260">
    <property type="component" value="Chromosome"/>
</dbReference>
<name>A0A6I6JP79_9BACT</name>
<sequence length="254" mass="29499">MKILIIEDEPQTAIDLAQTLKKAEPAIEIENILESVHRSVEYLTENPMPELIYMDIQLADGLSFDIFKQVKITCPVIFCTAYDEYALNAFKLNGIDFILKPFDLKSVRASLEKINLLKEHFQKEDHYAKSVSSMIHSFRPGTKSSFLVNHKGKMIPVATSDIAYFFIADELTFLFTFDEQKYIVNYSLEVLEGQVDSQQFYRANRQYLINFGAIREVEPYFNRKLVVKLNVKCKEQILVGKLKVTSFREWLTNR</sequence>
<evidence type="ECO:0000313" key="5">
    <source>
        <dbReference type="Proteomes" id="UP000428260"/>
    </source>
</evidence>
<evidence type="ECO:0000313" key="4">
    <source>
        <dbReference type="EMBL" id="QGY44786.1"/>
    </source>
</evidence>
<dbReference type="InterPro" id="IPR001789">
    <property type="entry name" value="Sig_transdc_resp-reg_receiver"/>
</dbReference>
<reference evidence="4 5" key="1">
    <citation type="submission" date="2019-11" db="EMBL/GenBank/DDBJ databases">
        <authorList>
            <person name="Zheng R.K."/>
            <person name="Sun C.M."/>
        </authorList>
    </citation>
    <scope>NUCLEOTIDE SEQUENCE [LARGE SCALE GENOMIC DNA]</scope>
    <source>
        <strain evidence="4 5">WC007</strain>
    </source>
</reference>
<dbReference type="PROSITE" id="PS50110">
    <property type="entry name" value="RESPONSE_REGULATORY"/>
    <property type="match status" value="1"/>
</dbReference>
<feature type="domain" description="Response regulatory" evidence="2">
    <location>
        <begin position="2"/>
        <end position="115"/>
    </location>
</feature>
<dbReference type="SMART" id="SM00448">
    <property type="entry name" value="REC"/>
    <property type="match status" value="1"/>
</dbReference>
<evidence type="ECO:0000259" key="3">
    <source>
        <dbReference type="PROSITE" id="PS50930"/>
    </source>
</evidence>
<evidence type="ECO:0000259" key="2">
    <source>
        <dbReference type="PROSITE" id="PS50110"/>
    </source>
</evidence>
<dbReference type="EMBL" id="CP046401">
    <property type="protein sequence ID" value="QGY44786.1"/>
    <property type="molecule type" value="Genomic_DNA"/>
</dbReference>
<accession>A0A6I6JP79</accession>
<dbReference type="SUPFAM" id="SSF52172">
    <property type="entry name" value="CheY-like"/>
    <property type="match status" value="1"/>
</dbReference>
<evidence type="ECO:0000256" key="1">
    <source>
        <dbReference type="PROSITE-ProRule" id="PRU00169"/>
    </source>
</evidence>
<proteinExistence type="predicted"/>
<dbReference type="PANTHER" id="PTHR37299">
    <property type="entry name" value="TRANSCRIPTIONAL REGULATOR-RELATED"/>
    <property type="match status" value="1"/>
</dbReference>
<dbReference type="InterPro" id="IPR046947">
    <property type="entry name" value="LytR-like"/>
</dbReference>
<dbReference type="RefSeq" id="WP_158867422.1">
    <property type="nucleotide sequence ID" value="NZ_CP046401.1"/>
</dbReference>
<dbReference type="Gene3D" id="2.40.50.1020">
    <property type="entry name" value="LytTr DNA-binding domain"/>
    <property type="match status" value="1"/>
</dbReference>
<dbReference type="InterPro" id="IPR007492">
    <property type="entry name" value="LytTR_DNA-bd_dom"/>
</dbReference>
<dbReference type="GO" id="GO:0003677">
    <property type="term" value="F:DNA binding"/>
    <property type="evidence" value="ECO:0007669"/>
    <property type="project" value="InterPro"/>
</dbReference>
<dbReference type="Pfam" id="PF00072">
    <property type="entry name" value="Response_reg"/>
    <property type="match status" value="1"/>
</dbReference>
<keyword evidence="5" id="KW-1185">Reference proteome</keyword>
<keyword evidence="1" id="KW-0597">Phosphoprotein</keyword>
<dbReference type="KEGG" id="mcos:GM418_14240"/>
<dbReference type="PANTHER" id="PTHR37299:SF1">
    <property type="entry name" value="STAGE 0 SPORULATION PROTEIN A HOMOLOG"/>
    <property type="match status" value="1"/>
</dbReference>
<gene>
    <name evidence="4" type="ORF">GM418_14240</name>
</gene>
<feature type="domain" description="HTH LytTR-type" evidence="3">
    <location>
        <begin position="146"/>
        <end position="253"/>
    </location>
</feature>
<dbReference type="Pfam" id="PF04397">
    <property type="entry name" value="LytTR"/>
    <property type="match status" value="1"/>
</dbReference>
<protein>
    <submittedName>
        <fullName evidence="4">Response regulator</fullName>
    </submittedName>
</protein>
<dbReference type="PROSITE" id="PS50930">
    <property type="entry name" value="HTH_LYTTR"/>
    <property type="match status" value="1"/>
</dbReference>
<feature type="modified residue" description="4-aspartylphosphate" evidence="1">
    <location>
        <position position="55"/>
    </location>
</feature>
<organism evidence="4 5">
    <name type="scientific">Maribellus comscasis</name>
    <dbReference type="NCBI Taxonomy" id="2681766"/>
    <lineage>
        <taxon>Bacteria</taxon>
        <taxon>Pseudomonadati</taxon>
        <taxon>Bacteroidota</taxon>
        <taxon>Bacteroidia</taxon>
        <taxon>Marinilabiliales</taxon>
        <taxon>Prolixibacteraceae</taxon>
        <taxon>Maribellus</taxon>
    </lineage>
</organism>
<dbReference type="Gene3D" id="3.40.50.2300">
    <property type="match status" value="1"/>
</dbReference>
<dbReference type="InterPro" id="IPR011006">
    <property type="entry name" value="CheY-like_superfamily"/>
</dbReference>
<dbReference type="GO" id="GO:0000156">
    <property type="term" value="F:phosphorelay response regulator activity"/>
    <property type="evidence" value="ECO:0007669"/>
    <property type="project" value="InterPro"/>
</dbReference>